<protein>
    <submittedName>
        <fullName evidence="1">Uncharacterized protein</fullName>
    </submittedName>
</protein>
<dbReference type="EMBL" id="BX908798">
    <property type="protein sequence ID" value="CAF24379.1"/>
    <property type="molecule type" value="Genomic_DNA"/>
</dbReference>
<evidence type="ECO:0000313" key="2">
    <source>
        <dbReference type="Proteomes" id="UP000000529"/>
    </source>
</evidence>
<organism evidence="1 2">
    <name type="scientific">Protochlamydia amoebophila (strain UWE25)</name>
    <dbReference type="NCBI Taxonomy" id="264201"/>
    <lineage>
        <taxon>Bacteria</taxon>
        <taxon>Pseudomonadati</taxon>
        <taxon>Chlamydiota</taxon>
        <taxon>Chlamydiia</taxon>
        <taxon>Parachlamydiales</taxon>
        <taxon>Parachlamydiaceae</taxon>
        <taxon>Candidatus Protochlamydia</taxon>
    </lineage>
</organism>
<dbReference type="HOGENOM" id="CLU_282826_0_0_0"/>
<keyword evidence="2" id="KW-1185">Reference proteome</keyword>
<dbReference type="OrthoDB" id="740138at2"/>
<name>Q6MAM0_PARUW</name>
<proteinExistence type="predicted"/>
<accession>Q6MAM0</accession>
<gene>
    <name evidence="1" type="ORF">PC_RS07915</name>
</gene>
<dbReference type="Proteomes" id="UP000000529">
    <property type="component" value="Chromosome"/>
</dbReference>
<reference evidence="1 2" key="1">
    <citation type="journal article" date="2004" name="Science">
        <title>Illuminating the evolutionary history of chlamydiae.</title>
        <authorList>
            <person name="Horn M."/>
            <person name="Collingro A."/>
            <person name="Schmitz-Esser S."/>
            <person name="Beier C.L."/>
            <person name="Purkhold U."/>
            <person name="Fartmann B."/>
            <person name="Brandt P."/>
            <person name="Nyakatura G.J."/>
            <person name="Droege M."/>
            <person name="Frishman D."/>
            <person name="Rattei T."/>
            <person name="Mewes H."/>
            <person name="Wagner M."/>
        </authorList>
    </citation>
    <scope>NUCLEOTIDE SEQUENCE [LARGE SCALE GENOMIC DNA]</scope>
    <source>
        <strain evidence="1 2">UWE25</strain>
    </source>
</reference>
<dbReference type="KEGG" id="pcu:PC_RS07915"/>
<sequence>MVNPIANPAQVLPVLPTEPHQPLSIRRLSTTRIVKMLTTEENEHLHTLTPQKRLSHLCCKIMRLANARLQKKGITPKSIGDEIEHRGLFELVIEKQDVGEGFSLLYYTRQISTLSKLAQSLLKLGGEASKMQSSRVEMIGFLFRQHIYSTSNKKQKKEDIYALTTSDAWREISHLTEFEFPQAILMRLLENKVHHVVYQPLVGNALRNEKDFKEGEELHITRYFDKFITQLTSRVRPQASLYCLKSFCNKGEKIPKNATQVKIELGAVRFQKQFALADYPSLLDHLSKIHHGQKTYLVKVGEKQKILGKGEEEKDHIDLAFWKYLKPVDPSEKAALEQLMDQSIWKAFQEGISLPLFFAHRLVKDYATSSSFRLVSHLIPQRKRKDCKWDSAKSAQEILHLLREVVPSLEKCQNADDFAKILKEIKIEFKVREKIEKSSLRKMFGGEIRITESQKSYFLVGGLWLSLSPDYLRWVRTEFRGLLRDCLLKPGDRRNLTHPWPANEAIKEAKKNGEGLYAEDVYNRSYASLDNYLIGDRVLVEKIELFDLLYMLDFGTTQEVILYHVKKGFGQETRDAASQIRVSLALVHEFLSDSAAKKPTRLDQLCEALEKRYPNCLEKVGQRQGLIDAFKRNQLTYTYAVYDDSSSNRSLWDEVNRKEELTVEDFEAINDKKKNISSQTIVESLQAAGFLAADGLLTTKFHGTTKKEFKEIISKQLNWTKSKADVLHKRICDLAVSPYDSLIARLELLKLRKQVESKQIKFRICEISKAGNVKKEIENEESRGSDVLKIPSLPVVKEIPILTEGSIFTYKDDRFQIEKTLGDGTCALHAVFGEPNASGYFFYPGGSEVARKSFADDLTKCLNNPMHPRKSEVSSAYEKLILDLLIGRGAQGINGKVLTSKLRVSGKEYQRKSNTFEKKRQKAVQDLESAFFKTFNKMQNKNAVKFPNLMNILNPDLNPKEKNTWAQLYRDNPKQLSAAFDQKREAIRQFFCADGFTKAYNAPVKFFKAIEQAEDELEKIEEEICHQPEVFNAYLACIQDLDYWFETNEICLAGLLRGQAVRIFAQTGNGEITIADEELIEGGGDVRLIFHYGRHFMRCTPLK</sequence>
<dbReference type="AlphaFoldDB" id="Q6MAM0"/>
<dbReference type="RefSeq" id="WP_011176201.1">
    <property type="nucleotide sequence ID" value="NC_005861.2"/>
</dbReference>
<evidence type="ECO:0000313" key="1">
    <source>
        <dbReference type="EMBL" id="CAF24379.1"/>
    </source>
</evidence>